<evidence type="ECO:0000313" key="3">
    <source>
        <dbReference type="Proteomes" id="UP000815325"/>
    </source>
</evidence>
<keyword evidence="1" id="KW-0472">Membrane</keyword>
<protein>
    <recommendedName>
        <fullName evidence="4">Encoded protein</fullName>
    </recommendedName>
</protein>
<keyword evidence="3" id="KW-1185">Reference proteome</keyword>
<comment type="caution">
    <text evidence="2">The sequence shown here is derived from an EMBL/GenBank/DDBJ whole genome shotgun (WGS) entry which is preliminary data.</text>
</comment>
<keyword evidence="1" id="KW-0812">Transmembrane</keyword>
<accession>A0ABQ7GQN5</accession>
<name>A0ABQ7GQN5_DUNSA</name>
<evidence type="ECO:0000313" key="2">
    <source>
        <dbReference type="EMBL" id="KAF5836921.1"/>
    </source>
</evidence>
<dbReference type="Proteomes" id="UP000815325">
    <property type="component" value="Unassembled WGS sequence"/>
</dbReference>
<organism evidence="2 3">
    <name type="scientific">Dunaliella salina</name>
    <name type="common">Green alga</name>
    <name type="synonym">Protococcus salinus</name>
    <dbReference type="NCBI Taxonomy" id="3046"/>
    <lineage>
        <taxon>Eukaryota</taxon>
        <taxon>Viridiplantae</taxon>
        <taxon>Chlorophyta</taxon>
        <taxon>core chlorophytes</taxon>
        <taxon>Chlorophyceae</taxon>
        <taxon>CS clade</taxon>
        <taxon>Chlamydomonadales</taxon>
        <taxon>Dunaliellaceae</taxon>
        <taxon>Dunaliella</taxon>
    </lineage>
</organism>
<feature type="transmembrane region" description="Helical" evidence="1">
    <location>
        <begin position="12"/>
        <end position="30"/>
    </location>
</feature>
<keyword evidence="1" id="KW-1133">Transmembrane helix</keyword>
<proteinExistence type="predicted"/>
<gene>
    <name evidence="2" type="ORF">DUNSADRAFT_5252</name>
</gene>
<evidence type="ECO:0000256" key="1">
    <source>
        <dbReference type="SAM" id="Phobius"/>
    </source>
</evidence>
<reference evidence="2" key="1">
    <citation type="submission" date="2017-08" db="EMBL/GenBank/DDBJ databases">
        <authorList>
            <person name="Polle J.E."/>
            <person name="Barry K."/>
            <person name="Cushman J."/>
            <person name="Schmutz J."/>
            <person name="Tran D."/>
            <person name="Hathwaick L.T."/>
            <person name="Yim W.C."/>
            <person name="Jenkins J."/>
            <person name="Mckie-Krisberg Z.M."/>
            <person name="Prochnik S."/>
            <person name="Lindquist E."/>
            <person name="Dockter R.B."/>
            <person name="Adam C."/>
            <person name="Molina H."/>
            <person name="Bunkerborg J."/>
            <person name="Jin E."/>
            <person name="Buchheim M."/>
            <person name="Magnuson J."/>
        </authorList>
    </citation>
    <scope>NUCLEOTIDE SEQUENCE</scope>
    <source>
        <strain evidence="2">CCAP 19/18</strain>
    </source>
</reference>
<dbReference type="EMBL" id="MU069637">
    <property type="protein sequence ID" value="KAF5836921.1"/>
    <property type="molecule type" value="Genomic_DNA"/>
</dbReference>
<evidence type="ECO:0008006" key="4">
    <source>
        <dbReference type="Google" id="ProtNLM"/>
    </source>
</evidence>
<sequence>MSASSLYGCHVPFLHMATAYGILLFGRLVYRMYIMIAWQNLQNIRLVGHASHCISKLTRFCNPVFSLHLNRSVAMFPTRLTCLWRPVFDFCPNSGAD</sequence>